<feature type="domain" description="mRNA capping enzyme C-terminal" evidence="2">
    <location>
        <begin position="16"/>
        <end position="97"/>
    </location>
</feature>
<name>A0A166JVD4_9AGAM</name>
<feature type="region of interest" description="Disordered" evidence="1">
    <location>
        <begin position="152"/>
        <end position="181"/>
    </location>
</feature>
<dbReference type="InterPro" id="IPR012340">
    <property type="entry name" value="NA-bd_OB-fold"/>
</dbReference>
<dbReference type="OrthoDB" id="200924at2759"/>
<keyword evidence="4" id="KW-1185">Reference proteome</keyword>
<feature type="region of interest" description="Disordered" evidence="1">
    <location>
        <begin position="107"/>
        <end position="131"/>
    </location>
</feature>
<evidence type="ECO:0000259" key="2">
    <source>
        <dbReference type="Pfam" id="PF03919"/>
    </source>
</evidence>
<dbReference type="Gene3D" id="2.40.50.140">
    <property type="entry name" value="Nucleic acid-binding proteins"/>
    <property type="match status" value="1"/>
</dbReference>
<dbReference type="Pfam" id="PF03919">
    <property type="entry name" value="mRNA_cap_C"/>
    <property type="match status" value="1"/>
</dbReference>
<gene>
    <name evidence="3" type="ORF">FIBSPDRAFT_1044397</name>
</gene>
<organism evidence="3 4">
    <name type="scientific">Athelia psychrophila</name>
    <dbReference type="NCBI Taxonomy" id="1759441"/>
    <lineage>
        <taxon>Eukaryota</taxon>
        <taxon>Fungi</taxon>
        <taxon>Dikarya</taxon>
        <taxon>Basidiomycota</taxon>
        <taxon>Agaricomycotina</taxon>
        <taxon>Agaricomycetes</taxon>
        <taxon>Agaricomycetidae</taxon>
        <taxon>Atheliales</taxon>
        <taxon>Atheliaceae</taxon>
        <taxon>Athelia</taxon>
    </lineage>
</organism>
<sequence>MGRGSKFENGGAYSSIFRGIPKYEPFGELYVEEQEWETLKQTGEQIDNRIVKVHRDSSKSCWRMMGFRDDKPNGNFKRVVDDIMKSIEEGVEKEELLARSAAIRDAWNARHGGPPGSSAGPPGPPAPALHLHRENQTGLDDLEMAMKALQVHSDHAGPPAPAPHPAVAVHQPPPSVVGGEM</sequence>
<evidence type="ECO:0000313" key="4">
    <source>
        <dbReference type="Proteomes" id="UP000076532"/>
    </source>
</evidence>
<proteinExistence type="predicted"/>
<dbReference type="Proteomes" id="UP000076532">
    <property type="component" value="Unassembled WGS sequence"/>
</dbReference>
<evidence type="ECO:0000256" key="1">
    <source>
        <dbReference type="SAM" id="MobiDB-lite"/>
    </source>
</evidence>
<dbReference type="AlphaFoldDB" id="A0A166JVD4"/>
<dbReference type="EMBL" id="KV417549">
    <property type="protein sequence ID" value="KZP21250.1"/>
    <property type="molecule type" value="Genomic_DNA"/>
</dbReference>
<evidence type="ECO:0000313" key="3">
    <source>
        <dbReference type="EMBL" id="KZP21250.1"/>
    </source>
</evidence>
<dbReference type="InterPro" id="IPR013846">
    <property type="entry name" value="mRNA_cap_enzyme_C"/>
</dbReference>
<dbReference type="STRING" id="436010.A0A166JVD4"/>
<dbReference type="SUPFAM" id="SSF50249">
    <property type="entry name" value="Nucleic acid-binding proteins"/>
    <property type="match status" value="1"/>
</dbReference>
<protein>
    <submittedName>
        <fullName evidence="3">Nucleic acid-binding protein</fullName>
    </submittedName>
</protein>
<reference evidence="3 4" key="1">
    <citation type="journal article" date="2016" name="Mol. Biol. Evol.">
        <title>Comparative Genomics of Early-Diverging Mushroom-Forming Fungi Provides Insights into the Origins of Lignocellulose Decay Capabilities.</title>
        <authorList>
            <person name="Nagy L.G."/>
            <person name="Riley R."/>
            <person name="Tritt A."/>
            <person name="Adam C."/>
            <person name="Daum C."/>
            <person name="Floudas D."/>
            <person name="Sun H."/>
            <person name="Yadav J.S."/>
            <person name="Pangilinan J."/>
            <person name="Larsson K.H."/>
            <person name="Matsuura K."/>
            <person name="Barry K."/>
            <person name="Labutti K."/>
            <person name="Kuo R."/>
            <person name="Ohm R.A."/>
            <person name="Bhattacharya S.S."/>
            <person name="Shirouzu T."/>
            <person name="Yoshinaga Y."/>
            <person name="Martin F.M."/>
            <person name="Grigoriev I.V."/>
            <person name="Hibbett D.S."/>
        </authorList>
    </citation>
    <scope>NUCLEOTIDE SEQUENCE [LARGE SCALE GENOMIC DNA]</scope>
    <source>
        <strain evidence="3 4">CBS 109695</strain>
    </source>
</reference>
<accession>A0A166JVD4</accession>